<organism evidence="3 4">
    <name type="scientific">Bowdeniella nasicola</name>
    <dbReference type="NCBI Taxonomy" id="208480"/>
    <lineage>
        <taxon>Bacteria</taxon>
        <taxon>Bacillati</taxon>
        <taxon>Actinomycetota</taxon>
        <taxon>Actinomycetes</taxon>
        <taxon>Actinomycetales</taxon>
        <taxon>Actinomycetaceae</taxon>
        <taxon>Bowdeniella</taxon>
    </lineage>
</organism>
<proteinExistence type="predicted"/>
<sequence length="203" mass="20956">MDIVSALGLGSAAGLNAYIPMLIVGLLDRYTSVVNLPAGWTWLSDGWLLAIVAVLLVVEVVADKIPAVDSINDVVQTIVRPASGGIVFASGMGDPQTVSDSASAFGDGRWVGFAVGAAVALIVHLTKSTARPVANVTTAGLAAPVLSAGEDATSVALSLAAVFAPIVVLVLLALTFFGLGWLISKRRKRRHAGPPPRLEDMDF</sequence>
<dbReference type="EMBL" id="FNQV01000004">
    <property type="protein sequence ID" value="SEA05907.1"/>
    <property type="molecule type" value="Genomic_DNA"/>
</dbReference>
<evidence type="ECO:0000313" key="4">
    <source>
        <dbReference type="Proteomes" id="UP000199288"/>
    </source>
</evidence>
<feature type="transmembrane region" description="Helical" evidence="1">
    <location>
        <begin position="6"/>
        <end position="27"/>
    </location>
</feature>
<dbReference type="OrthoDB" id="161516at2"/>
<dbReference type="InterPro" id="IPR025196">
    <property type="entry name" value="DUF4126"/>
</dbReference>
<feature type="transmembrane region" description="Helical" evidence="1">
    <location>
        <begin position="133"/>
        <end position="149"/>
    </location>
</feature>
<feature type="domain" description="DUF4126" evidence="2">
    <location>
        <begin position="3"/>
        <end position="184"/>
    </location>
</feature>
<dbReference type="Pfam" id="PF13548">
    <property type="entry name" value="DUF4126"/>
    <property type="match status" value="1"/>
</dbReference>
<gene>
    <name evidence="3" type="ORF">SAMN02910418_00841</name>
</gene>
<dbReference type="AlphaFoldDB" id="A0A1H3Y2F4"/>
<protein>
    <recommendedName>
        <fullName evidence="2">DUF4126 domain-containing protein</fullName>
    </recommendedName>
</protein>
<feature type="transmembrane region" description="Helical" evidence="1">
    <location>
        <begin position="108"/>
        <end position="126"/>
    </location>
</feature>
<keyword evidence="1" id="KW-0472">Membrane</keyword>
<feature type="transmembrane region" description="Helical" evidence="1">
    <location>
        <begin position="39"/>
        <end position="58"/>
    </location>
</feature>
<evidence type="ECO:0000256" key="1">
    <source>
        <dbReference type="SAM" id="Phobius"/>
    </source>
</evidence>
<evidence type="ECO:0000259" key="2">
    <source>
        <dbReference type="Pfam" id="PF13548"/>
    </source>
</evidence>
<feature type="transmembrane region" description="Helical" evidence="1">
    <location>
        <begin position="155"/>
        <end position="183"/>
    </location>
</feature>
<name>A0A1H3Y2F4_9ACTO</name>
<reference evidence="4" key="1">
    <citation type="submission" date="2016-10" db="EMBL/GenBank/DDBJ databases">
        <authorList>
            <person name="Varghese N."/>
            <person name="Submissions S."/>
        </authorList>
    </citation>
    <scope>NUCLEOTIDE SEQUENCE [LARGE SCALE GENOMIC DNA]</scope>
    <source>
        <strain evidence="4">KPR-1</strain>
    </source>
</reference>
<evidence type="ECO:0000313" key="3">
    <source>
        <dbReference type="EMBL" id="SEA05907.1"/>
    </source>
</evidence>
<dbReference type="RefSeq" id="WP_092562570.1">
    <property type="nucleotide sequence ID" value="NZ_FNQV01000004.1"/>
</dbReference>
<accession>A0A1H3Y2F4</accession>
<keyword evidence="1" id="KW-0812">Transmembrane</keyword>
<dbReference type="Proteomes" id="UP000199288">
    <property type="component" value="Unassembled WGS sequence"/>
</dbReference>
<keyword evidence="4" id="KW-1185">Reference proteome</keyword>
<keyword evidence="1" id="KW-1133">Transmembrane helix</keyword>